<name>A0A1J0GFP1_9CLOT</name>
<organism evidence="1 2">
    <name type="scientific">Clostridium estertheticum subsp. estertheticum</name>
    <dbReference type="NCBI Taxonomy" id="1552"/>
    <lineage>
        <taxon>Bacteria</taxon>
        <taxon>Bacillati</taxon>
        <taxon>Bacillota</taxon>
        <taxon>Clostridia</taxon>
        <taxon>Eubacteriales</taxon>
        <taxon>Clostridiaceae</taxon>
        <taxon>Clostridium</taxon>
    </lineage>
</organism>
<protein>
    <submittedName>
        <fullName evidence="1">Uncharacterized protein</fullName>
    </submittedName>
</protein>
<gene>
    <name evidence="1" type="ORF">A7L45_08700</name>
</gene>
<dbReference type="OrthoDB" id="2625437at2"/>
<reference evidence="2" key="1">
    <citation type="journal article" date="2016" name="Front. Microbiol.">
        <title>Complete Genome Sequence of Clostridium estertheticum DSM 8809, a Microbe Identified in Spoiled Vacuum Packed Beef.</title>
        <authorList>
            <person name="Yu Z."/>
            <person name="Gunn L."/>
            <person name="Brennan E."/>
            <person name="Reid R."/>
            <person name="Wall P.G."/>
            <person name="Gaora O.P."/>
            <person name="Hurley D."/>
            <person name="Bolton D."/>
            <person name="Fanning S."/>
        </authorList>
    </citation>
    <scope>NUCLEOTIDE SEQUENCE [LARGE SCALE GENOMIC DNA]</scope>
    <source>
        <strain evidence="2">DSM 8809</strain>
    </source>
</reference>
<evidence type="ECO:0000313" key="2">
    <source>
        <dbReference type="Proteomes" id="UP000182569"/>
    </source>
</evidence>
<dbReference type="KEGG" id="ceu:A7L45_08700"/>
<dbReference type="STRING" id="1552.A7L45_08700"/>
<evidence type="ECO:0000313" key="1">
    <source>
        <dbReference type="EMBL" id="APC40141.1"/>
    </source>
</evidence>
<sequence length="67" mass="7605">MVNNKTCRECGTALKGDDIAIYLKLVTRNAEDFLCIDCLGVKLECGRGPIEERIKYFRESGNCTLFR</sequence>
<dbReference type="Proteomes" id="UP000182569">
    <property type="component" value="Chromosome"/>
</dbReference>
<dbReference type="EMBL" id="CP015756">
    <property type="protein sequence ID" value="APC40141.1"/>
    <property type="molecule type" value="Genomic_DNA"/>
</dbReference>
<dbReference type="AlphaFoldDB" id="A0A1J0GFP1"/>
<keyword evidence="2" id="KW-1185">Reference proteome</keyword>
<proteinExistence type="predicted"/>
<accession>A0A1J0GFP1</accession>
<dbReference type="RefSeq" id="WP_071612432.1">
    <property type="nucleotide sequence ID" value="NZ_CP015756.1"/>
</dbReference>